<organism evidence="1 2">
    <name type="scientific">Microbulbifer harenosus</name>
    <dbReference type="NCBI Taxonomy" id="2576840"/>
    <lineage>
        <taxon>Bacteria</taxon>
        <taxon>Pseudomonadati</taxon>
        <taxon>Pseudomonadota</taxon>
        <taxon>Gammaproteobacteria</taxon>
        <taxon>Cellvibrionales</taxon>
        <taxon>Microbulbiferaceae</taxon>
        <taxon>Microbulbifer</taxon>
    </lineage>
</organism>
<evidence type="ECO:0008006" key="3">
    <source>
        <dbReference type="Google" id="ProtNLM"/>
    </source>
</evidence>
<sequence length="254" mass="28165">MAGNNNFQSLREFSQKVYKFQQEKSIFALDPHGEVNGGAINHVVLPSDQFNLIKGGVCASLTCAWLKEKQTSGNSFRGNSAGGNIHTGKNLDTVAAAATYQIEYVSNFQKNSPIKLYGLKPLSYPDGNDVLVTKMTPFQRTTMSGYVERGFLREIEVLPSILNACEREYLKMGRGVYVSFTLRSTIEGKQGGGHAVGAYRSRGDKLYFFDSNCGVYHVADPYSFFDAWINCYKNIGYEVTINENNGNGFTYVKG</sequence>
<reference evidence="1 2" key="1">
    <citation type="submission" date="2019-05" db="EMBL/GenBank/DDBJ databases">
        <title>Microbulbifer harenosus sp. nov., an alginate-degrading bacterium isolated from coastal sand.</title>
        <authorList>
            <person name="Huang H."/>
            <person name="Mo K."/>
            <person name="Bao S."/>
        </authorList>
    </citation>
    <scope>NUCLEOTIDE SEQUENCE [LARGE SCALE GENOMIC DNA]</scope>
    <source>
        <strain evidence="1 2">HB161719</strain>
    </source>
</reference>
<protein>
    <recommendedName>
        <fullName evidence="3">Peptidase C58 YopT-type domain-containing protein</fullName>
    </recommendedName>
</protein>
<keyword evidence="2" id="KW-1185">Reference proteome</keyword>
<dbReference type="InterPro" id="IPR038765">
    <property type="entry name" value="Papain-like_cys_pep_sf"/>
</dbReference>
<gene>
    <name evidence="1" type="ORF">FDY93_04570</name>
</gene>
<evidence type="ECO:0000313" key="2">
    <source>
        <dbReference type="Proteomes" id="UP000306791"/>
    </source>
</evidence>
<name>A0ABY2UMK8_9GAMM</name>
<evidence type="ECO:0000313" key="1">
    <source>
        <dbReference type="EMBL" id="TLM79373.1"/>
    </source>
</evidence>
<dbReference type="RefSeq" id="WP_138234544.1">
    <property type="nucleotide sequence ID" value="NZ_CP185860.1"/>
</dbReference>
<dbReference type="Proteomes" id="UP000306791">
    <property type="component" value="Unassembled WGS sequence"/>
</dbReference>
<dbReference type="Gene3D" id="3.90.70.20">
    <property type="match status" value="1"/>
</dbReference>
<comment type="caution">
    <text evidence="1">The sequence shown here is derived from an EMBL/GenBank/DDBJ whole genome shotgun (WGS) entry which is preliminary data.</text>
</comment>
<accession>A0ABY2UMK8</accession>
<dbReference type="SUPFAM" id="SSF54001">
    <property type="entry name" value="Cysteine proteinases"/>
    <property type="match status" value="1"/>
</dbReference>
<dbReference type="EMBL" id="VANI01000004">
    <property type="protein sequence ID" value="TLM79373.1"/>
    <property type="molecule type" value="Genomic_DNA"/>
</dbReference>
<proteinExistence type="predicted"/>